<evidence type="ECO:0000313" key="2">
    <source>
        <dbReference type="EMBL" id="QSQ24079.1"/>
    </source>
</evidence>
<reference evidence="2 3" key="1">
    <citation type="submission" date="2021-02" db="EMBL/GenBank/DDBJ databases">
        <title>De Novo genome assembly of isolated myxobacteria.</title>
        <authorList>
            <person name="Stevens D.C."/>
        </authorList>
    </citation>
    <scope>NUCLEOTIDE SEQUENCE [LARGE SCALE GENOMIC DNA]</scope>
    <source>
        <strain evidence="3">SCPEA02</strain>
    </source>
</reference>
<dbReference type="RefSeq" id="WP_206725646.1">
    <property type="nucleotide sequence ID" value="NZ_CP071090.1"/>
</dbReference>
<dbReference type="EMBL" id="CP071090">
    <property type="protein sequence ID" value="QSQ24079.1"/>
    <property type="molecule type" value="Genomic_DNA"/>
</dbReference>
<feature type="chain" id="PRO_5045069078" evidence="1">
    <location>
        <begin position="27"/>
        <end position="81"/>
    </location>
</feature>
<feature type="signal peptide" evidence="1">
    <location>
        <begin position="1"/>
        <end position="26"/>
    </location>
</feature>
<evidence type="ECO:0000313" key="3">
    <source>
        <dbReference type="Proteomes" id="UP000662747"/>
    </source>
</evidence>
<accession>A0ABX7P1V7</accession>
<sequence>MKNKLALAGLMTGLVSGVFLSGVTQAAQPQQVEPSSQSYQRCAAWDGKACTVAGTTFLCYNLYPYEPGLCECLDNLTWSCM</sequence>
<keyword evidence="1" id="KW-0732">Signal</keyword>
<evidence type="ECO:0000256" key="1">
    <source>
        <dbReference type="SAM" id="SignalP"/>
    </source>
</evidence>
<proteinExistence type="predicted"/>
<organism evidence="2 3">
    <name type="scientific">Pyxidicoccus parkwayensis</name>
    <dbReference type="NCBI Taxonomy" id="2813578"/>
    <lineage>
        <taxon>Bacteria</taxon>
        <taxon>Pseudomonadati</taxon>
        <taxon>Myxococcota</taxon>
        <taxon>Myxococcia</taxon>
        <taxon>Myxococcales</taxon>
        <taxon>Cystobacterineae</taxon>
        <taxon>Myxococcaceae</taxon>
        <taxon>Pyxidicoccus</taxon>
    </lineage>
</organism>
<keyword evidence="3" id="KW-1185">Reference proteome</keyword>
<gene>
    <name evidence="2" type="ORF">JY651_03615</name>
</gene>
<name>A0ABX7P1V7_9BACT</name>
<dbReference type="Proteomes" id="UP000662747">
    <property type="component" value="Chromosome"/>
</dbReference>
<protein>
    <submittedName>
        <fullName evidence="2">Uncharacterized protein</fullName>
    </submittedName>
</protein>